<dbReference type="AlphaFoldDB" id="A0A1D2VG84"/>
<dbReference type="Proteomes" id="UP000095038">
    <property type="component" value="Unassembled WGS sequence"/>
</dbReference>
<dbReference type="EMBL" id="KV454482">
    <property type="protein sequence ID" value="ODV60550.1"/>
    <property type="molecule type" value="Genomic_DNA"/>
</dbReference>
<organism evidence="2 3">
    <name type="scientific">Ascoidea rubescens DSM 1968</name>
    <dbReference type="NCBI Taxonomy" id="1344418"/>
    <lineage>
        <taxon>Eukaryota</taxon>
        <taxon>Fungi</taxon>
        <taxon>Dikarya</taxon>
        <taxon>Ascomycota</taxon>
        <taxon>Saccharomycotina</taxon>
        <taxon>Saccharomycetes</taxon>
        <taxon>Ascoideaceae</taxon>
        <taxon>Ascoidea</taxon>
    </lineage>
</organism>
<feature type="compositionally biased region" description="Basic and acidic residues" evidence="1">
    <location>
        <begin position="7"/>
        <end position="20"/>
    </location>
</feature>
<feature type="region of interest" description="Disordered" evidence="1">
    <location>
        <begin position="1"/>
        <end position="46"/>
    </location>
</feature>
<dbReference type="InParanoid" id="A0A1D2VG84"/>
<evidence type="ECO:0000313" key="2">
    <source>
        <dbReference type="EMBL" id="ODV60550.1"/>
    </source>
</evidence>
<proteinExistence type="predicted"/>
<name>A0A1D2VG84_9ASCO</name>
<dbReference type="RefSeq" id="XP_020046857.1">
    <property type="nucleotide sequence ID" value="XM_020194959.1"/>
</dbReference>
<dbReference type="GeneID" id="30968595"/>
<accession>A0A1D2VG84</accession>
<keyword evidence="3" id="KW-1185">Reference proteome</keyword>
<evidence type="ECO:0000256" key="1">
    <source>
        <dbReference type="SAM" id="MobiDB-lite"/>
    </source>
</evidence>
<reference evidence="3" key="1">
    <citation type="submission" date="2016-05" db="EMBL/GenBank/DDBJ databases">
        <title>Comparative genomics of biotechnologically important yeasts.</title>
        <authorList>
            <consortium name="DOE Joint Genome Institute"/>
            <person name="Riley R."/>
            <person name="Haridas S."/>
            <person name="Wolfe K.H."/>
            <person name="Lopes M.R."/>
            <person name="Hittinger C.T."/>
            <person name="Goker M."/>
            <person name="Salamov A."/>
            <person name="Wisecaver J."/>
            <person name="Long T.M."/>
            <person name="Aerts A.L."/>
            <person name="Barry K."/>
            <person name="Choi C."/>
            <person name="Clum A."/>
            <person name="Coughlan A.Y."/>
            <person name="Deshpande S."/>
            <person name="Douglass A.P."/>
            <person name="Hanson S.J."/>
            <person name="Klenk H.-P."/>
            <person name="Labutti K."/>
            <person name="Lapidus A."/>
            <person name="Lindquist E."/>
            <person name="Lipzen A."/>
            <person name="Meier-Kolthoff J.P."/>
            <person name="Ohm R.A."/>
            <person name="Otillar R.P."/>
            <person name="Pangilinan J."/>
            <person name="Peng Y."/>
            <person name="Rokas A."/>
            <person name="Rosa C.A."/>
            <person name="Scheuner C."/>
            <person name="Sibirny A.A."/>
            <person name="Slot J.C."/>
            <person name="Stielow J.B."/>
            <person name="Sun H."/>
            <person name="Kurtzman C.P."/>
            <person name="Blackwell M."/>
            <person name="Grigoriev I.V."/>
            <person name="Jeffries T.W."/>
        </authorList>
    </citation>
    <scope>NUCLEOTIDE SEQUENCE [LARGE SCALE GENOMIC DNA]</scope>
    <source>
        <strain evidence="3">DSM 1968</strain>
    </source>
</reference>
<sequence length="105" mass="12287">MQQQQRRFKDFHSSRMDKNNESSQYLTTEKHFQQSSLGSNEEEKSGVVDNKVVLKQSVESTDDADHVFDASTGVGYDMNQLAENKNIPQFHFYKNEKELKWLQII</sequence>
<feature type="compositionally biased region" description="Polar residues" evidence="1">
    <location>
        <begin position="21"/>
        <end position="39"/>
    </location>
</feature>
<evidence type="ECO:0000313" key="3">
    <source>
        <dbReference type="Proteomes" id="UP000095038"/>
    </source>
</evidence>
<protein>
    <submittedName>
        <fullName evidence="2">Uncharacterized protein</fullName>
    </submittedName>
</protein>
<gene>
    <name evidence="2" type="ORF">ASCRUDRAFT_8751</name>
</gene>